<sequence>MSRAIPDTRKVVLITGTSSGIGRAFVEELSKSPSAAKKYRVFASARNIEKLAFFPAHVGRVPLNVNDEESVKAAIESVIREAGRIDVLVNNAGASNTIGAAIEVPISNYKACFETNFFGLIRVTQAVAPHMIKQGSGTIVNIGSTVGITSTPWAAGYSASKAAVHWWSDALRIELAPFNVKVVIVAPGAIMSEFGEAATASTTVPPTDSPYAPASKVIQARAMYSQQSYATPTAVFAKSVMAQALKKNPRAYIVKGAKSFSALLAWYLPVWLVDSFKVRVFSLGVLYRAQKQLAKKVGRS</sequence>
<evidence type="ECO:0000256" key="3">
    <source>
        <dbReference type="ARBA" id="ARBA00023002"/>
    </source>
</evidence>
<protein>
    <submittedName>
        <fullName evidence="5">Uncharacterized protein</fullName>
    </submittedName>
</protein>
<dbReference type="Gene3D" id="3.40.50.720">
    <property type="entry name" value="NAD(P)-binding Rossmann-like Domain"/>
    <property type="match status" value="1"/>
</dbReference>
<reference evidence="5" key="1">
    <citation type="submission" date="2016-04" db="EMBL/GenBank/DDBJ databases">
        <authorList>
            <person name="Nguyen H.D."/>
            <person name="Samba Siva P."/>
            <person name="Cullis J."/>
            <person name="Levesque C.A."/>
            <person name="Hambleton S."/>
        </authorList>
    </citation>
    <scope>NUCLEOTIDE SEQUENCE</scope>
    <source>
        <strain evidence="5">DAOMC 236416</strain>
    </source>
</reference>
<dbReference type="PRINTS" id="PR00081">
    <property type="entry name" value="GDHRDH"/>
</dbReference>
<evidence type="ECO:0000256" key="1">
    <source>
        <dbReference type="ARBA" id="ARBA00006484"/>
    </source>
</evidence>
<dbReference type="AlphaFoldDB" id="A0A177TXE9"/>
<dbReference type="SUPFAM" id="SSF51735">
    <property type="entry name" value="NAD(P)-binding Rossmann-fold domains"/>
    <property type="match status" value="1"/>
</dbReference>
<evidence type="ECO:0000313" key="5">
    <source>
        <dbReference type="EMBL" id="KAE8237378.1"/>
    </source>
</evidence>
<dbReference type="CDD" id="cd05374">
    <property type="entry name" value="17beta-HSD-like_SDR_c"/>
    <property type="match status" value="1"/>
</dbReference>
<dbReference type="EMBL" id="LWDF02001813">
    <property type="protein sequence ID" value="KAE8237378.1"/>
    <property type="molecule type" value="Genomic_DNA"/>
</dbReference>
<comment type="caution">
    <text evidence="5">The sequence shown here is derived from an EMBL/GenBank/DDBJ whole genome shotgun (WGS) entry which is preliminary data.</text>
</comment>
<dbReference type="Pfam" id="PF00106">
    <property type="entry name" value="adh_short"/>
    <property type="match status" value="1"/>
</dbReference>
<dbReference type="InterPro" id="IPR036291">
    <property type="entry name" value="NAD(P)-bd_dom_sf"/>
</dbReference>
<dbReference type="PROSITE" id="PS00061">
    <property type="entry name" value="ADH_SHORT"/>
    <property type="match status" value="1"/>
</dbReference>
<dbReference type="GO" id="GO:0016491">
    <property type="term" value="F:oxidoreductase activity"/>
    <property type="evidence" value="ECO:0007669"/>
    <property type="project" value="UniProtKB-KW"/>
</dbReference>
<organism evidence="5 6">
    <name type="scientific">Tilletia indica</name>
    <dbReference type="NCBI Taxonomy" id="43049"/>
    <lineage>
        <taxon>Eukaryota</taxon>
        <taxon>Fungi</taxon>
        <taxon>Dikarya</taxon>
        <taxon>Basidiomycota</taxon>
        <taxon>Ustilaginomycotina</taxon>
        <taxon>Exobasidiomycetes</taxon>
        <taxon>Tilletiales</taxon>
        <taxon>Tilletiaceae</taxon>
        <taxon>Tilletia</taxon>
    </lineage>
</organism>
<accession>A0A177TXE9</accession>
<dbReference type="GO" id="GO:0005783">
    <property type="term" value="C:endoplasmic reticulum"/>
    <property type="evidence" value="ECO:0007669"/>
    <property type="project" value="TreeGrafter"/>
</dbReference>
<evidence type="ECO:0000313" key="6">
    <source>
        <dbReference type="Proteomes" id="UP000077521"/>
    </source>
</evidence>
<evidence type="ECO:0000256" key="4">
    <source>
        <dbReference type="RuleBase" id="RU000363"/>
    </source>
</evidence>
<evidence type="ECO:0000256" key="2">
    <source>
        <dbReference type="ARBA" id="ARBA00022857"/>
    </source>
</evidence>
<gene>
    <name evidence="5" type="ORF">A4X13_0g8811</name>
</gene>
<proteinExistence type="inferred from homology"/>
<dbReference type="PANTHER" id="PTHR44169">
    <property type="entry name" value="NADPH-DEPENDENT 1-ACYLDIHYDROXYACETONE PHOSPHATE REDUCTASE"/>
    <property type="match status" value="1"/>
</dbReference>
<dbReference type="InterPro" id="IPR020904">
    <property type="entry name" value="Sc_DH/Rdtase_CS"/>
</dbReference>
<dbReference type="PANTHER" id="PTHR44169:SF6">
    <property type="entry name" value="NADPH-DEPENDENT 1-ACYLDIHYDROXYACETONE PHOSPHATE REDUCTASE"/>
    <property type="match status" value="1"/>
</dbReference>
<keyword evidence="6" id="KW-1185">Reference proteome</keyword>
<keyword evidence="3" id="KW-0560">Oxidoreductase</keyword>
<dbReference type="Proteomes" id="UP000077521">
    <property type="component" value="Unassembled WGS sequence"/>
</dbReference>
<comment type="similarity">
    <text evidence="1 4">Belongs to the short-chain dehydrogenases/reductases (SDR) family.</text>
</comment>
<reference evidence="5" key="2">
    <citation type="journal article" date="2019" name="IMA Fungus">
        <title>Genome sequencing and comparison of five Tilletia species to identify candidate genes for the detection of regulated species infecting wheat.</title>
        <authorList>
            <person name="Nguyen H.D.T."/>
            <person name="Sultana T."/>
            <person name="Kesanakurti P."/>
            <person name="Hambleton S."/>
        </authorList>
    </citation>
    <scope>NUCLEOTIDE SEQUENCE</scope>
    <source>
        <strain evidence="5">DAOMC 236416</strain>
    </source>
</reference>
<dbReference type="InterPro" id="IPR002347">
    <property type="entry name" value="SDR_fam"/>
</dbReference>
<keyword evidence="2" id="KW-0521">NADP</keyword>
<dbReference type="PRINTS" id="PR00080">
    <property type="entry name" value="SDRFAMILY"/>
</dbReference>
<name>A0A177TXE9_9BASI</name>